<dbReference type="InterPro" id="IPR003726">
    <property type="entry name" value="HCY_dom"/>
</dbReference>
<dbReference type="PANTHER" id="PTHR11103:SF18">
    <property type="entry name" value="SLR1189 PROTEIN"/>
    <property type="match status" value="1"/>
</dbReference>
<keyword evidence="3" id="KW-0479">Metal-binding</keyword>
<dbReference type="PROSITE" id="PS50970">
    <property type="entry name" value="HCY"/>
    <property type="match status" value="1"/>
</dbReference>
<evidence type="ECO:0000259" key="4">
    <source>
        <dbReference type="PROSITE" id="PS50970"/>
    </source>
</evidence>
<keyword evidence="2 3" id="KW-0808">Transferase</keyword>
<keyword evidence="1 3" id="KW-0489">Methyltransferase</keyword>
<dbReference type="SUPFAM" id="SSF82282">
    <property type="entry name" value="Homocysteine S-methyltransferase"/>
    <property type="match status" value="1"/>
</dbReference>
<feature type="binding site" evidence="3">
    <location>
        <position position="205"/>
    </location>
    <ligand>
        <name>Zn(2+)</name>
        <dbReference type="ChEBI" id="CHEBI:29105"/>
    </ligand>
</feature>
<accession>A0ABY6TJT7</accession>
<comment type="caution">
    <text evidence="5">The sequence shown here is derived from an EMBL/GenBank/DDBJ whole genome shotgun (WGS) entry which is preliminary data.</text>
</comment>
<feature type="binding site" evidence="3">
    <location>
        <position position="282"/>
    </location>
    <ligand>
        <name>Zn(2+)</name>
        <dbReference type="ChEBI" id="CHEBI:29105"/>
    </ligand>
</feature>
<protein>
    <submittedName>
        <fullName evidence="5">Homocysteine/selenocysteine methylase</fullName>
        <ecNumber evidence="5">2.1.1.10</ecNumber>
    </submittedName>
</protein>
<dbReference type="Pfam" id="PF02574">
    <property type="entry name" value="S-methyl_trans"/>
    <property type="match status" value="1"/>
</dbReference>
<dbReference type="PANTHER" id="PTHR11103">
    <property type="entry name" value="SLR1189 PROTEIN"/>
    <property type="match status" value="1"/>
</dbReference>
<organism evidence="5 6">
    <name type="scientific">Actinobacillus porcinus</name>
    <dbReference type="NCBI Taxonomy" id="51048"/>
    <lineage>
        <taxon>Bacteria</taxon>
        <taxon>Pseudomonadati</taxon>
        <taxon>Pseudomonadota</taxon>
        <taxon>Gammaproteobacteria</taxon>
        <taxon>Pasteurellales</taxon>
        <taxon>Pasteurellaceae</taxon>
        <taxon>Actinobacillus</taxon>
    </lineage>
</organism>
<dbReference type="EC" id="2.1.1.10" evidence="5"/>
<dbReference type="GeneID" id="86155631"/>
<feature type="binding site" evidence="3">
    <location>
        <position position="283"/>
    </location>
    <ligand>
        <name>Zn(2+)</name>
        <dbReference type="ChEBI" id="CHEBI:29105"/>
    </ligand>
</feature>
<keyword evidence="6" id="KW-1185">Reference proteome</keyword>
<dbReference type="Proteomes" id="UP000308167">
    <property type="component" value="Unassembled WGS sequence"/>
</dbReference>
<comment type="cofactor">
    <cofactor evidence="3">
        <name>Zn(2+)</name>
        <dbReference type="ChEBI" id="CHEBI:29105"/>
    </cofactor>
</comment>
<proteinExistence type="predicted"/>
<dbReference type="PIRSF" id="PIRSF037505">
    <property type="entry name" value="Betaine_HMT"/>
    <property type="match status" value="1"/>
</dbReference>
<dbReference type="GO" id="GO:0008168">
    <property type="term" value="F:methyltransferase activity"/>
    <property type="evidence" value="ECO:0007669"/>
    <property type="project" value="UniProtKB-KW"/>
</dbReference>
<feature type="domain" description="Hcy-binding" evidence="4">
    <location>
        <begin position="1"/>
        <end position="297"/>
    </location>
</feature>
<dbReference type="EMBL" id="CABFKI010000007">
    <property type="protein sequence ID" value="VTU07985.1"/>
    <property type="molecule type" value="Genomic_DNA"/>
</dbReference>
<dbReference type="RefSeq" id="WP_135710032.1">
    <property type="nucleotide sequence ID" value="NZ_CABFKI010000007.1"/>
</dbReference>
<reference evidence="5 6" key="1">
    <citation type="submission" date="2019-05" db="EMBL/GenBank/DDBJ databases">
        <authorList>
            <consortium name="Pathogen Informatics"/>
        </authorList>
    </citation>
    <scope>NUCLEOTIDE SEQUENCE [LARGE SCALE GENOMIC DNA]</scope>
    <source>
        <strain evidence="5 6">NM319</strain>
    </source>
</reference>
<dbReference type="GO" id="GO:0032259">
    <property type="term" value="P:methylation"/>
    <property type="evidence" value="ECO:0007669"/>
    <property type="project" value="UniProtKB-KW"/>
</dbReference>
<keyword evidence="3" id="KW-0862">Zinc</keyword>
<evidence type="ECO:0000313" key="5">
    <source>
        <dbReference type="EMBL" id="VTU07985.1"/>
    </source>
</evidence>
<sequence length="298" mass="32688">MSITILDGGMSRELMRLNAPFKQPEWSALSLYEKPSAVQQVHEEFIKAGAQVITTNSYAVVPFHIGEQRFHADGKMLSDLAGRLAKSAVKNSGVLTTKIAGSLPPMFGSYRADLIEQDRFADIAQPIIDGLSPYVDLWLCETQSAIIEPVSVQKLLPKDERPLWVSFTLIDEKPTPEPQLRSGETVKSAVEKMVEIGVSAILFNCCQPEVIEQALIVTRETLKQLNATHIQTGAYANAFAPQPEDATANDGLDEVRKDLTPESYLEWAKKWTGQGATIVGGCCGIGREFIKVLSENLA</sequence>
<gene>
    <name evidence="5" type="primary">mmuM</name>
    <name evidence="5" type="ORF">SAMEA1410922_01236</name>
</gene>
<dbReference type="InterPro" id="IPR017226">
    <property type="entry name" value="BHMT-like"/>
</dbReference>
<evidence type="ECO:0000256" key="3">
    <source>
        <dbReference type="PROSITE-ProRule" id="PRU00333"/>
    </source>
</evidence>
<evidence type="ECO:0000256" key="2">
    <source>
        <dbReference type="ARBA" id="ARBA00022679"/>
    </source>
</evidence>
<evidence type="ECO:0000313" key="6">
    <source>
        <dbReference type="Proteomes" id="UP000308167"/>
    </source>
</evidence>
<evidence type="ECO:0000256" key="1">
    <source>
        <dbReference type="ARBA" id="ARBA00022603"/>
    </source>
</evidence>
<dbReference type="Gene3D" id="3.20.20.330">
    <property type="entry name" value="Homocysteine-binding-like domain"/>
    <property type="match status" value="1"/>
</dbReference>
<dbReference type="InterPro" id="IPR036589">
    <property type="entry name" value="HCY_dom_sf"/>
</dbReference>
<name>A0ABY6TJT7_9PAST</name>